<evidence type="ECO:0000313" key="5">
    <source>
        <dbReference type="Proteomes" id="UP000005408"/>
    </source>
</evidence>
<reference evidence="4" key="1">
    <citation type="submission" date="2022-08" db="UniProtKB">
        <authorList>
            <consortium name="EnsemblMetazoa"/>
        </authorList>
    </citation>
    <scope>IDENTIFICATION</scope>
    <source>
        <strain evidence="4">05x7-T-G4-1.051#20</strain>
    </source>
</reference>
<keyword evidence="3" id="KW-0413">Isomerase</keyword>
<comment type="similarity">
    <text evidence="2">Belongs to the pseudouridine synthase RluA family.</text>
</comment>
<dbReference type="GO" id="GO:0001522">
    <property type="term" value="P:pseudouridine synthesis"/>
    <property type="evidence" value="ECO:0007669"/>
    <property type="project" value="InterPro"/>
</dbReference>
<dbReference type="AlphaFoldDB" id="A0A8W8M2M9"/>
<organism evidence="4 5">
    <name type="scientific">Magallana gigas</name>
    <name type="common">Pacific oyster</name>
    <name type="synonym">Crassostrea gigas</name>
    <dbReference type="NCBI Taxonomy" id="29159"/>
    <lineage>
        <taxon>Eukaryota</taxon>
        <taxon>Metazoa</taxon>
        <taxon>Spiralia</taxon>
        <taxon>Lophotrochozoa</taxon>
        <taxon>Mollusca</taxon>
        <taxon>Bivalvia</taxon>
        <taxon>Autobranchia</taxon>
        <taxon>Pteriomorphia</taxon>
        <taxon>Ostreida</taxon>
        <taxon>Ostreoidea</taxon>
        <taxon>Ostreidae</taxon>
        <taxon>Magallana</taxon>
    </lineage>
</organism>
<comment type="catalytic activity">
    <reaction evidence="1">
        <text>a uridine in mRNA = a pseudouridine in mRNA</text>
        <dbReference type="Rhea" id="RHEA:56644"/>
        <dbReference type="Rhea" id="RHEA-COMP:14658"/>
        <dbReference type="Rhea" id="RHEA-COMP:14659"/>
        <dbReference type="ChEBI" id="CHEBI:65314"/>
        <dbReference type="ChEBI" id="CHEBI:65315"/>
    </reaction>
</comment>
<dbReference type="EnsemblMetazoa" id="G30693.2">
    <property type="protein sequence ID" value="G30693.2:cds"/>
    <property type="gene ID" value="G30693"/>
</dbReference>
<protein>
    <recommendedName>
        <fullName evidence="6">RNA pseudouridylate synthase domain-containing protein 4</fullName>
    </recommendedName>
</protein>
<dbReference type="OrthoDB" id="428658at2759"/>
<sequence>MASLGRKTCRLFGCCHIKKRETKFSQDLIWSLSSRKRYFHETTGEVKDKSRTQRQDNVLLDLIKYNNDLVSSSDPFYMMNHLLKNKLFENEHIVAFNKPAGFPMTYNPPKNIRNCDLVDRVVNLDGLLPELAERLLCTKLYVALPIDRMCSGVLILTKSEDYKEFLQKRFNSLKTTNQYLYQHWDALCVGVPDKLPAEKVKLYYNKEKFRDIYLPQTVFCTPSMNTRKRGNVMYTSLSGEIITKNEERGARSSHVRVSVTSASNHVIPAFLSESFAPILGDQEYFWRAVSVMGVKMSILKQIPSSGIPRPQELSKGILHNLGIKQGHVKNLPVFLHRSAVNIVFPKNDQQENFQIKAPLPDTFLLAKYKLLKDNQSEAECMERFAGGHRLKYNPSEEGGTTDGELGFKEWEKNIITDTSTKDS</sequence>
<dbReference type="GO" id="GO:0003723">
    <property type="term" value="F:RNA binding"/>
    <property type="evidence" value="ECO:0007669"/>
    <property type="project" value="InterPro"/>
</dbReference>
<dbReference type="GO" id="GO:0009982">
    <property type="term" value="F:pseudouridine synthase activity"/>
    <property type="evidence" value="ECO:0007669"/>
    <property type="project" value="InterPro"/>
</dbReference>
<evidence type="ECO:0000313" key="4">
    <source>
        <dbReference type="EnsemblMetazoa" id="G30693.2:cds"/>
    </source>
</evidence>
<proteinExistence type="inferred from homology"/>
<dbReference type="PANTHER" id="PTHR21600:SF83">
    <property type="entry name" value="PSEUDOURIDYLATE SYNTHASE RPUSD4, MITOCHONDRIAL"/>
    <property type="match status" value="1"/>
</dbReference>
<keyword evidence="5" id="KW-1185">Reference proteome</keyword>
<dbReference type="SUPFAM" id="SSF55120">
    <property type="entry name" value="Pseudouridine synthase"/>
    <property type="match status" value="1"/>
</dbReference>
<evidence type="ECO:0000256" key="1">
    <source>
        <dbReference type="ARBA" id="ARBA00001166"/>
    </source>
</evidence>
<dbReference type="Gene3D" id="3.30.2350.10">
    <property type="entry name" value="Pseudouridine synthase"/>
    <property type="match status" value="1"/>
</dbReference>
<accession>A0A8W8M2M9</accession>
<dbReference type="InterPro" id="IPR020103">
    <property type="entry name" value="PsdUridine_synth_cat_dom_sf"/>
</dbReference>
<evidence type="ECO:0000256" key="2">
    <source>
        <dbReference type="ARBA" id="ARBA00010876"/>
    </source>
</evidence>
<dbReference type="OMA" id="SINKDKW"/>
<evidence type="ECO:0008006" key="6">
    <source>
        <dbReference type="Google" id="ProtNLM"/>
    </source>
</evidence>
<evidence type="ECO:0000256" key="3">
    <source>
        <dbReference type="ARBA" id="ARBA00023235"/>
    </source>
</evidence>
<dbReference type="PANTHER" id="PTHR21600">
    <property type="entry name" value="MITOCHONDRIAL RNA PSEUDOURIDINE SYNTHASE"/>
    <property type="match status" value="1"/>
</dbReference>
<name>A0A8W8M2M9_MAGGI</name>
<dbReference type="InterPro" id="IPR050188">
    <property type="entry name" value="RluA_PseudoU_synthase"/>
</dbReference>
<dbReference type="Proteomes" id="UP000005408">
    <property type="component" value="Unassembled WGS sequence"/>
</dbReference>